<evidence type="ECO:0000313" key="3">
    <source>
        <dbReference type="Proteomes" id="UP000265692"/>
    </source>
</evidence>
<accession>A0A396SFG3</accession>
<dbReference type="OrthoDB" id="571248at2"/>
<organism evidence="2 3">
    <name type="scientific">Ureibacillus yapensis</name>
    <dbReference type="NCBI Taxonomy" id="2304605"/>
    <lineage>
        <taxon>Bacteria</taxon>
        <taxon>Bacillati</taxon>
        <taxon>Bacillota</taxon>
        <taxon>Bacilli</taxon>
        <taxon>Bacillales</taxon>
        <taxon>Caryophanaceae</taxon>
        <taxon>Ureibacillus</taxon>
    </lineage>
</organism>
<feature type="domain" description="FAD dependent oxidoreductase" evidence="1">
    <location>
        <begin position="31"/>
        <end position="382"/>
    </location>
</feature>
<sequence length="409" mass="46424">MNLHNGSLYWPTTLSTPFKAKKPEKPKKRYDAIIIGGGMSGCLTAYRLLKDGLSVAILEKRKFGQGSTAANTGLLQYSNDIMLSDLIDQIGKKDAVRFYRLSYEAIDDIEKIAKELPVDVDFVRRPSIYFASDVSHVEKLKKEYETLYDNRFPCEYWDGLTLSTYMPFYKPGAIVTYQDAEINPLKFITGILTYLQNHGVHLFEDTVVEDTTYENNEVQLQTNSHQFLAKDVIYTIGYEKNLNAESENSVFNRSYVMVTKPIESNTHWHNQAMIWETNRPYLYMRTTAEGAIMVGGMDENIPEAPTDEKIINECAEKLLSQTKQLFPHLDLEVDYCYAATFAESKDQLPFIGPHPTKPNHYYLLGYGGNGTVYSALGAKMISNFIAGRENADTHIVSPKRKNLCELSIA</sequence>
<dbReference type="InterPro" id="IPR006076">
    <property type="entry name" value="FAD-dep_OxRdtase"/>
</dbReference>
<dbReference type="SUPFAM" id="SSF51905">
    <property type="entry name" value="FAD/NAD(P)-binding domain"/>
    <property type="match status" value="1"/>
</dbReference>
<dbReference type="Pfam" id="PF01266">
    <property type="entry name" value="DAO"/>
    <property type="match status" value="1"/>
</dbReference>
<dbReference type="InterPro" id="IPR036188">
    <property type="entry name" value="FAD/NAD-bd_sf"/>
</dbReference>
<dbReference type="PANTHER" id="PTHR13847:SF201">
    <property type="entry name" value="PUTATIBE OXIDOREDUCTASE"/>
    <property type="match status" value="1"/>
</dbReference>
<protein>
    <submittedName>
        <fullName evidence="2">FAD-binding oxidoreductase</fullName>
    </submittedName>
</protein>
<dbReference type="Gene3D" id="3.30.9.10">
    <property type="entry name" value="D-Amino Acid Oxidase, subunit A, domain 2"/>
    <property type="match status" value="1"/>
</dbReference>
<dbReference type="GO" id="GO:0005737">
    <property type="term" value="C:cytoplasm"/>
    <property type="evidence" value="ECO:0007669"/>
    <property type="project" value="TreeGrafter"/>
</dbReference>
<keyword evidence="3" id="KW-1185">Reference proteome</keyword>
<dbReference type="AlphaFoldDB" id="A0A396SFG3"/>
<name>A0A396SFG3_9BACL</name>
<dbReference type="Gene3D" id="3.50.50.60">
    <property type="entry name" value="FAD/NAD(P)-binding domain"/>
    <property type="match status" value="1"/>
</dbReference>
<dbReference type="Proteomes" id="UP000265692">
    <property type="component" value="Unassembled WGS sequence"/>
</dbReference>
<dbReference type="RefSeq" id="WP_118874792.1">
    <property type="nucleotide sequence ID" value="NZ_QWEI01000001.1"/>
</dbReference>
<comment type="caution">
    <text evidence="2">The sequence shown here is derived from an EMBL/GenBank/DDBJ whole genome shotgun (WGS) entry which is preliminary data.</text>
</comment>
<reference evidence="2 3" key="1">
    <citation type="submission" date="2018-08" db="EMBL/GenBank/DDBJ databases">
        <title>Lysinibacillus sp. YLB-03 draft genome sequence.</title>
        <authorList>
            <person name="Yu L."/>
        </authorList>
    </citation>
    <scope>NUCLEOTIDE SEQUENCE [LARGE SCALE GENOMIC DNA]</scope>
    <source>
        <strain evidence="2 3">YLB-03</strain>
    </source>
</reference>
<proteinExistence type="predicted"/>
<dbReference type="EMBL" id="QWEI01000001">
    <property type="protein sequence ID" value="RHW39782.1"/>
    <property type="molecule type" value="Genomic_DNA"/>
</dbReference>
<dbReference type="PANTHER" id="PTHR13847">
    <property type="entry name" value="SARCOSINE DEHYDROGENASE-RELATED"/>
    <property type="match status" value="1"/>
</dbReference>
<gene>
    <name evidence="2" type="ORF">D1B33_02725</name>
</gene>
<evidence type="ECO:0000259" key="1">
    <source>
        <dbReference type="Pfam" id="PF01266"/>
    </source>
</evidence>
<evidence type="ECO:0000313" key="2">
    <source>
        <dbReference type="EMBL" id="RHW39782.1"/>
    </source>
</evidence>